<dbReference type="AlphaFoldDB" id="A0A4V1IV07"/>
<dbReference type="InterPro" id="IPR028889">
    <property type="entry name" value="USP"/>
</dbReference>
<dbReference type="EMBL" id="ML014144">
    <property type="protein sequence ID" value="RKP02399.1"/>
    <property type="molecule type" value="Genomic_DNA"/>
</dbReference>
<dbReference type="Gene3D" id="3.90.70.10">
    <property type="entry name" value="Cysteine proteinases"/>
    <property type="match status" value="1"/>
</dbReference>
<gene>
    <name evidence="4" type="ORF">CXG81DRAFT_606</name>
</gene>
<evidence type="ECO:0000259" key="3">
    <source>
        <dbReference type="PROSITE" id="PS50271"/>
    </source>
</evidence>
<keyword evidence="1" id="KW-0863">Zinc-finger</keyword>
<reference evidence="5" key="1">
    <citation type="journal article" date="2018" name="Nat. Microbiol.">
        <title>Leveraging single-cell genomics to expand the fungal tree of life.</title>
        <authorList>
            <person name="Ahrendt S.R."/>
            <person name="Quandt C.A."/>
            <person name="Ciobanu D."/>
            <person name="Clum A."/>
            <person name="Salamov A."/>
            <person name="Andreopoulos B."/>
            <person name="Cheng J.F."/>
            <person name="Woyke T."/>
            <person name="Pelin A."/>
            <person name="Henrissat B."/>
            <person name="Reynolds N.K."/>
            <person name="Benny G.L."/>
            <person name="Smith M.E."/>
            <person name="James T.Y."/>
            <person name="Grigoriev I.V."/>
        </authorList>
    </citation>
    <scope>NUCLEOTIDE SEQUENCE [LARGE SCALE GENOMIC DNA]</scope>
    <source>
        <strain evidence="5">ATCC 52028</strain>
    </source>
</reference>
<name>A0A4V1IV07_9FUNG</name>
<dbReference type="PROSITE" id="PS50235">
    <property type="entry name" value="USP_3"/>
    <property type="match status" value="1"/>
</dbReference>
<keyword evidence="1" id="KW-0862">Zinc</keyword>
<feature type="non-terminal residue" evidence="4">
    <location>
        <position position="455"/>
    </location>
</feature>
<protein>
    <recommendedName>
        <fullName evidence="6">Cysteine proteinase</fullName>
    </recommendedName>
</protein>
<evidence type="ECO:0000313" key="4">
    <source>
        <dbReference type="EMBL" id="RKP02399.1"/>
    </source>
</evidence>
<organism evidence="4 5">
    <name type="scientific">Caulochytrium protostelioides</name>
    <dbReference type="NCBI Taxonomy" id="1555241"/>
    <lineage>
        <taxon>Eukaryota</taxon>
        <taxon>Fungi</taxon>
        <taxon>Fungi incertae sedis</taxon>
        <taxon>Chytridiomycota</taxon>
        <taxon>Chytridiomycota incertae sedis</taxon>
        <taxon>Chytridiomycetes</taxon>
        <taxon>Caulochytriales</taxon>
        <taxon>Caulochytriaceae</taxon>
        <taxon>Caulochytrium</taxon>
    </lineage>
</organism>
<accession>A0A4V1IV07</accession>
<dbReference type="InterPro" id="IPR013083">
    <property type="entry name" value="Znf_RING/FYVE/PHD"/>
</dbReference>
<dbReference type="Gene3D" id="3.30.40.10">
    <property type="entry name" value="Zinc/RING finger domain, C3HC4 (zinc finger)"/>
    <property type="match status" value="1"/>
</dbReference>
<dbReference type="InterPro" id="IPR001607">
    <property type="entry name" value="Znf_UBP"/>
</dbReference>
<dbReference type="SUPFAM" id="SSF54001">
    <property type="entry name" value="Cysteine proteinases"/>
    <property type="match status" value="1"/>
</dbReference>
<evidence type="ECO:0000256" key="1">
    <source>
        <dbReference type="PROSITE-ProRule" id="PRU00502"/>
    </source>
</evidence>
<dbReference type="SMART" id="SM00290">
    <property type="entry name" value="ZnF_UBP"/>
    <property type="match status" value="1"/>
</dbReference>
<dbReference type="OrthoDB" id="10263353at2759"/>
<feature type="domain" description="USP" evidence="2">
    <location>
        <begin position="133"/>
        <end position="455"/>
    </location>
</feature>
<proteinExistence type="predicted"/>
<dbReference type="InterPro" id="IPR038765">
    <property type="entry name" value="Papain-like_cys_pep_sf"/>
</dbReference>
<evidence type="ECO:0008006" key="6">
    <source>
        <dbReference type="Google" id="ProtNLM"/>
    </source>
</evidence>
<dbReference type="PROSITE" id="PS50271">
    <property type="entry name" value="ZF_UBP"/>
    <property type="match status" value="1"/>
</dbReference>
<keyword evidence="1" id="KW-0479">Metal-binding</keyword>
<dbReference type="SUPFAM" id="SSF57850">
    <property type="entry name" value="RING/U-box"/>
    <property type="match status" value="1"/>
</dbReference>
<sequence length="455" mass="49864">GLYLHTVDRSRLDFDFRNQCSVCLREFNCYACLVCGQYFHGRGPTTHAALHALNEGHHVFIHTDTLEVYILPDNLRVVDRSLDDIRHVLKPQYTRADVAALHRPPPSEALRDGAAVAPWPRDLDGKPYLPGFMGITNSLTHAYATVVLLMLAHMPPLRDYLLLHDIDAQRATHRRIVAVLTAFTRRLWNARAFRAHVSVDYLLQLLEGRPAGGAGATASSSSAAAASSRPRHPIDALMSLIHMVNSGLTAARAPPVLARAITGQIRIESQSAAVAPATTATATATATATTTTTTLRPFVTLALDLPVPPVFQDDHDTQVVPQVELGALLAKYTQPSTWQVQRGAPVRYALVALPSYLILTYRRQPARAMAAHNPTIVHFDPERLTLAAADGPPATYRLIANVAHSLRGSLSESPYLAHLRSTTQGKWFVLEGMRVTPIAAEMIPLAECCVQIWER</sequence>
<dbReference type="Proteomes" id="UP000274922">
    <property type="component" value="Unassembled WGS sequence"/>
</dbReference>
<dbReference type="STRING" id="1555241.A0A4V1IV07"/>
<evidence type="ECO:0000313" key="5">
    <source>
        <dbReference type="Proteomes" id="UP000274922"/>
    </source>
</evidence>
<dbReference type="Pfam" id="PF02148">
    <property type="entry name" value="zf-UBP"/>
    <property type="match status" value="1"/>
</dbReference>
<keyword evidence="5" id="KW-1185">Reference proteome</keyword>
<feature type="domain" description="UBP-type" evidence="3">
    <location>
        <begin position="1"/>
        <end position="96"/>
    </location>
</feature>
<feature type="non-terminal residue" evidence="4">
    <location>
        <position position="1"/>
    </location>
</feature>
<evidence type="ECO:0000259" key="2">
    <source>
        <dbReference type="PROSITE" id="PS50235"/>
    </source>
</evidence>
<dbReference type="GO" id="GO:0008270">
    <property type="term" value="F:zinc ion binding"/>
    <property type="evidence" value="ECO:0007669"/>
    <property type="project" value="UniProtKB-KW"/>
</dbReference>